<feature type="transmembrane region" description="Helical" evidence="10">
    <location>
        <begin position="58"/>
        <end position="79"/>
    </location>
</feature>
<keyword evidence="6 10" id="KW-1133">Transmembrane helix</keyword>
<keyword evidence="8 10" id="KW-0472">Membrane</keyword>
<dbReference type="InterPro" id="IPR039428">
    <property type="entry name" value="NUOK/Mnh_C1-like"/>
</dbReference>
<geneLocation type="mitochondrion" evidence="11"/>
<evidence type="ECO:0000256" key="5">
    <source>
        <dbReference type="ARBA" id="ARBA00022967"/>
    </source>
</evidence>
<keyword evidence="5" id="KW-1278">Translocase</keyword>
<name>A0A1X9ZNR9_9ANNE</name>
<evidence type="ECO:0000256" key="10">
    <source>
        <dbReference type="SAM" id="Phobius"/>
    </source>
</evidence>
<evidence type="ECO:0000256" key="6">
    <source>
        <dbReference type="ARBA" id="ARBA00022989"/>
    </source>
</evidence>
<dbReference type="AlphaFoldDB" id="A0A1X9ZNR9"/>
<dbReference type="GO" id="GO:0016020">
    <property type="term" value="C:membrane"/>
    <property type="evidence" value="ECO:0007669"/>
    <property type="project" value="UniProtKB-SubCell"/>
</dbReference>
<evidence type="ECO:0000313" key="11">
    <source>
        <dbReference type="EMBL" id="ARS74264.1"/>
    </source>
</evidence>
<evidence type="ECO:0000256" key="4">
    <source>
        <dbReference type="ARBA" id="ARBA00022692"/>
    </source>
</evidence>
<dbReference type="Pfam" id="PF00420">
    <property type="entry name" value="Oxidored_q2"/>
    <property type="match status" value="1"/>
</dbReference>
<sequence length="95" mass="10645">MTISLFFFIMFLWVIMSTLLQRTHLLLVLLNLEYLTLTLVLILTTNLAASFYSSHLFIVLLIFGAMEASLGLALLVCLARKTGSDLINTLTMSKC</sequence>
<keyword evidence="4 10" id="KW-0812">Transmembrane</keyword>
<evidence type="ECO:0000256" key="2">
    <source>
        <dbReference type="ARBA" id="ARBA00010519"/>
    </source>
</evidence>
<dbReference type="EMBL" id="KY774371">
    <property type="protein sequence ID" value="ASK06211.1"/>
    <property type="molecule type" value="Genomic_DNA"/>
</dbReference>
<accession>A0A1X9ZNR9</accession>
<comment type="subcellular location">
    <subcellularLocation>
        <location evidence="1">Membrane</location>
        <topology evidence="1">Multi-pass membrane protein</topology>
    </subcellularLocation>
</comment>
<gene>
    <name evidence="11" type="primary">ND4L</name>
    <name evidence="11" type="synonym">nad4L</name>
</gene>
<dbReference type="EMBL" id="KY742027">
    <property type="protein sequence ID" value="ARS74264.1"/>
    <property type="molecule type" value="Genomic_DNA"/>
</dbReference>
<feature type="transmembrane region" description="Helical" evidence="10">
    <location>
        <begin position="34"/>
        <end position="52"/>
    </location>
</feature>
<keyword evidence="11" id="KW-0496">Mitochondrion</keyword>
<dbReference type="EMBL" id="KY774370">
    <property type="protein sequence ID" value="ASK06198.1"/>
    <property type="molecule type" value="Genomic_DNA"/>
</dbReference>
<comment type="similarity">
    <text evidence="2">Belongs to the complex I subunit 4L family.</text>
</comment>
<evidence type="ECO:0000256" key="3">
    <source>
        <dbReference type="ARBA" id="ARBA00016612"/>
    </source>
</evidence>
<dbReference type="Gene3D" id="1.10.287.3510">
    <property type="match status" value="1"/>
</dbReference>
<evidence type="ECO:0000256" key="7">
    <source>
        <dbReference type="ARBA" id="ARBA00023027"/>
    </source>
</evidence>
<proteinExistence type="inferred from homology"/>
<feature type="transmembrane region" description="Helical" evidence="10">
    <location>
        <begin position="6"/>
        <end position="27"/>
    </location>
</feature>
<organism evidence="11">
    <name type="scientific">Decemunciger sp. AB-2017</name>
    <dbReference type="NCBI Taxonomy" id="1980157"/>
    <lineage>
        <taxon>Eukaryota</taxon>
        <taxon>Metazoa</taxon>
        <taxon>Spiralia</taxon>
        <taxon>Lophotrochozoa</taxon>
        <taxon>Annelida</taxon>
        <taxon>Polychaeta</taxon>
        <taxon>Sedentaria</taxon>
        <taxon>Canalipalpata</taxon>
        <taxon>Terebellida</taxon>
        <taxon>Terebelliformia</taxon>
        <taxon>Ampharetidae</taxon>
        <taxon>Decemunciger</taxon>
    </lineage>
</organism>
<evidence type="ECO:0000256" key="1">
    <source>
        <dbReference type="ARBA" id="ARBA00004141"/>
    </source>
</evidence>
<evidence type="ECO:0000256" key="8">
    <source>
        <dbReference type="ARBA" id="ARBA00023136"/>
    </source>
</evidence>
<reference evidence="11" key="1">
    <citation type="journal article" date="2017" name="Sci. Rep.">
        <title>Multiple introns in a deep-sea Annelid (Decemunciger: Ampharetidae) mitochondrial genome.</title>
        <authorList>
            <person name="Bernardino A.F."/>
            <person name="Li Y."/>
            <person name="Smith C.R."/>
            <person name="Halanych K.M."/>
        </authorList>
    </citation>
    <scope>NUCLEOTIDE SEQUENCE</scope>
</reference>
<evidence type="ECO:0000256" key="9">
    <source>
        <dbReference type="ARBA" id="ARBA00031586"/>
    </source>
</evidence>
<keyword evidence="7" id="KW-0520">NAD</keyword>
<protein>
    <recommendedName>
        <fullName evidence="3">NADH-ubiquinone oxidoreductase chain 4L</fullName>
    </recommendedName>
    <alternativeName>
        <fullName evidence="9">NADH dehydrogenase subunit 4L</fullName>
    </alternativeName>
</protein>